<dbReference type="GO" id="GO:0043565">
    <property type="term" value="F:sequence-specific DNA binding"/>
    <property type="evidence" value="ECO:0007669"/>
    <property type="project" value="InterPro"/>
</dbReference>
<feature type="transmembrane region" description="Helical" evidence="4">
    <location>
        <begin position="379"/>
        <end position="399"/>
    </location>
</feature>
<evidence type="ECO:0000256" key="1">
    <source>
        <dbReference type="ARBA" id="ARBA00023015"/>
    </source>
</evidence>
<gene>
    <name evidence="6" type="ORF">SAMN05421664_2290</name>
</gene>
<dbReference type="OrthoDB" id="5295174at2"/>
<evidence type="ECO:0000313" key="6">
    <source>
        <dbReference type="EMBL" id="SDQ71398.1"/>
    </source>
</evidence>
<dbReference type="PANTHER" id="PTHR43280">
    <property type="entry name" value="ARAC-FAMILY TRANSCRIPTIONAL REGULATOR"/>
    <property type="match status" value="1"/>
</dbReference>
<dbReference type="AlphaFoldDB" id="A0A1H1D5E3"/>
<dbReference type="Gene3D" id="1.25.40.10">
    <property type="entry name" value="Tetratricopeptide repeat domain"/>
    <property type="match status" value="1"/>
</dbReference>
<accession>A0A1H1D5E3</accession>
<evidence type="ECO:0000313" key="7">
    <source>
        <dbReference type="Proteomes" id="UP000199627"/>
    </source>
</evidence>
<keyword evidence="4" id="KW-0812">Transmembrane</keyword>
<dbReference type="Pfam" id="PF12833">
    <property type="entry name" value="HTH_18"/>
    <property type="match status" value="1"/>
</dbReference>
<dbReference type="STRING" id="311333.SAMN05421664_2290"/>
<keyword evidence="2 6" id="KW-0238">DNA-binding</keyword>
<dbReference type="Gene3D" id="1.10.10.60">
    <property type="entry name" value="Homeodomain-like"/>
    <property type="match status" value="2"/>
</dbReference>
<protein>
    <submittedName>
        <fullName evidence="6">AraC-type DNA-binding protein</fullName>
    </submittedName>
</protein>
<keyword evidence="3" id="KW-0804">Transcription</keyword>
<dbReference type="SUPFAM" id="SSF46689">
    <property type="entry name" value="Homeodomain-like"/>
    <property type="match status" value="1"/>
</dbReference>
<dbReference type="EMBL" id="FNKL01000003">
    <property type="protein sequence ID" value="SDQ71398.1"/>
    <property type="molecule type" value="Genomic_DNA"/>
</dbReference>
<evidence type="ECO:0000256" key="2">
    <source>
        <dbReference type="ARBA" id="ARBA00023125"/>
    </source>
</evidence>
<dbReference type="SUPFAM" id="SSF48452">
    <property type="entry name" value="TPR-like"/>
    <property type="match status" value="1"/>
</dbReference>
<organism evidence="6 7">
    <name type="scientific">Chryseobacterium soldanellicola</name>
    <dbReference type="NCBI Taxonomy" id="311333"/>
    <lineage>
        <taxon>Bacteria</taxon>
        <taxon>Pseudomonadati</taxon>
        <taxon>Bacteroidota</taxon>
        <taxon>Flavobacteriia</taxon>
        <taxon>Flavobacteriales</taxon>
        <taxon>Weeksellaceae</taxon>
        <taxon>Chryseobacterium group</taxon>
        <taxon>Chryseobacterium</taxon>
    </lineage>
</organism>
<keyword evidence="4" id="KW-1133">Transmembrane helix</keyword>
<dbReference type="GO" id="GO:0003700">
    <property type="term" value="F:DNA-binding transcription factor activity"/>
    <property type="evidence" value="ECO:0007669"/>
    <property type="project" value="InterPro"/>
</dbReference>
<name>A0A1H1D5E3_9FLAO</name>
<sequence length="560" mass="65693">MKFKRIKKINTLKSIIYINQILGKNLKNINKKEIINEFFSFERFKNSLFFLLIFFVSIFTNGQSGPDFTILADKAFQKLYQNPDDCINYTQSLLNSDQNTEHKIVLQNIISQAYAMKGNYVESVTISGEMEDAGKQNYSGFLKLFTDYSLADQYQNLDLYHQSQKIISDLLNDKKTFRNDDQKSKITIAKLYQLQGLNYGITRDYNKALENFDKSDQYIDTHNEENKIIGFENKIFRSSYLMKQGKVEEARIFLENVIINLNQHYNYQFLTALAYENLSRYFFIKQDYGKAVENLEKSLLKIQNLPYNGLKVRIYESLSNNYFALHNDEKYHQYNKLYMETKTQLDSGQREGIRYIVKLVENYQNKNLEFQKQNELKRFWILASILLLIIVVLIIYFLAQNARNKEVKKQFEFFEKQNKRTLLSPVSAEKSPEKDCSKISKEKEEEILQKLREWELSDQYLSKSMSLSMLSAQMGVNTKYLSEVINNSKGKNFNGYINELRINHIAHLLKTDPVYLNYKVSYLAEFSGFSSHSAFTTVFKSVTGMSPNAYIQEISKSRTS</sequence>
<keyword evidence="1" id="KW-0805">Transcription regulation</keyword>
<keyword evidence="7" id="KW-1185">Reference proteome</keyword>
<dbReference type="InterPro" id="IPR011990">
    <property type="entry name" value="TPR-like_helical_dom_sf"/>
</dbReference>
<evidence type="ECO:0000259" key="5">
    <source>
        <dbReference type="PROSITE" id="PS01124"/>
    </source>
</evidence>
<feature type="domain" description="HTH araC/xylS-type" evidence="5">
    <location>
        <begin position="451"/>
        <end position="553"/>
    </location>
</feature>
<dbReference type="PROSITE" id="PS01124">
    <property type="entry name" value="HTH_ARAC_FAMILY_2"/>
    <property type="match status" value="1"/>
</dbReference>
<dbReference type="SMART" id="SM00342">
    <property type="entry name" value="HTH_ARAC"/>
    <property type="match status" value="1"/>
</dbReference>
<dbReference type="Proteomes" id="UP000199627">
    <property type="component" value="Unassembled WGS sequence"/>
</dbReference>
<keyword evidence="4" id="KW-0472">Membrane</keyword>
<dbReference type="InterPro" id="IPR009057">
    <property type="entry name" value="Homeodomain-like_sf"/>
</dbReference>
<dbReference type="PANTHER" id="PTHR43280:SF2">
    <property type="entry name" value="HTH-TYPE TRANSCRIPTIONAL REGULATOR EXSA"/>
    <property type="match status" value="1"/>
</dbReference>
<dbReference type="InterPro" id="IPR018060">
    <property type="entry name" value="HTH_AraC"/>
</dbReference>
<proteinExistence type="predicted"/>
<evidence type="ECO:0000256" key="4">
    <source>
        <dbReference type="SAM" id="Phobius"/>
    </source>
</evidence>
<reference evidence="7" key="1">
    <citation type="submission" date="2016-10" db="EMBL/GenBank/DDBJ databases">
        <authorList>
            <person name="Varghese N."/>
            <person name="Submissions S."/>
        </authorList>
    </citation>
    <scope>NUCLEOTIDE SEQUENCE [LARGE SCALE GENOMIC DNA]</scope>
    <source>
        <strain evidence="7">DSM 17072</strain>
    </source>
</reference>
<evidence type="ECO:0000256" key="3">
    <source>
        <dbReference type="ARBA" id="ARBA00023163"/>
    </source>
</evidence>